<proteinExistence type="predicted"/>
<dbReference type="EMBL" id="CP000472">
    <property type="protein sequence ID" value="ACJ29799.1"/>
    <property type="molecule type" value="Genomic_DNA"/>
</dbReference>
<name>B8CPT6_SHEPW</name>
<dbReference type="KEGG" id="swp:swp_3084"/>
<dbReference type="HOGENOM" id="CLU_3405400_0_0_6"/>
<dbReference type="Proteomes" id="UP000000753">
    <property type="component" value="Chromosome"/>
</dbReference>
<evidence type="ECO:0000313" key="2">
    <source>
        <dbReference type="Proteomes" id="UP000000753"/>
    </source>
</evidence>
<organism evidence="1 2">
    <name type="scientific">Shewanella piezotolerans (strain WP3 / JCM 13877)</name>
    <dbReference type="NCBI Taxonomy" id="225849"/>
    <lineage>
        <taxon>Bacteria</taxon>
        <taxon>Pseudomonadati</taxon>
        <taxon>Pseudomonadota</taxon>
        <taxon>Gammaproteobacteria</taxon>
        <taxon>Alteromonadales</taxon>
        <taxon>Shewanellaceae</taxon>
        <taxon>Shewanella</taxon>
    </lineage>
</organism>
<sequence length="30" mass="3661">MLAALLFSCFIAFFNKNHQWQSRILRSRFD</sequence>
<reference evidence="1 2" key="1">
    <citation type="journal article" date="2008" name="PLoS ONE">
        <title>Environmental adaptation: genomic analysis of the piezotolerant and psychrotolerant deep-sea iron reducing bacterium Shewanella piezotolerans WP3.</title>
        <authorList>
            <person name="Wang F."/>
            <person name="Wang J."/>
            <person name="Jian H."/>
            <person name="Zhang B."/>
            <person name="Li S."/>
            <person name="Wang F."/>
            <person name="Zeng X."/>
            <person name="Gao L."/>
            <person name="Bartlett D.H."/>
            <person name="Yu J."/>
            <person name="Hu S."/>
            <person name="Xiao X."/>
        </authorList>
    </citation>
    <scope>NUCLEOTIDE SEQUENCE [LARGE SCALE GENOMIC DNA]</scope>
    <source>
        <strain evidence="2">WP3 / JCM 13877</strain>
    </source>
</reference>
<evidence type="ECO:0000313" key="1">
    <source>
        <dbReference type="EMBL" id="ACJ29799.1"/>
    </source>
</evidence>
<gene>
    <name evidence="1" type="ordered locus">swp_3084</name>
</gene>
<protein>
    <submittedName>
        <fullName evidence="1">Uncharacterized protein</fullName>
    </submittedName>
</protein>
<dbReference type="AlphaFoldDB" id="B8CPT6"/>
<accession>B8CPT6</accession>
<keyword evidence="2" id="KW-1185">Reference proteome</keyword>